<reference evidence="4" key="1">
    <citation type="journal article" date="2019" name="Int. J. Syst. Evol. Microbiol.">
        <title>The Global Catalogue of Microorganisms (GCM) 10K type strain sequencing project: providing services to taxonomists for standard genome sequencing and annotation.</title>
        <authorList>
            <consortium name="The Broad Institute Genomics Platform"/>
            <consortium name="The Broad Institute Genome Sequencing Center for Infectious Disease"/>
            <person name="Wu L."/>
            <person name="Ma J."/>
        </authorList>
    </citation>
    <scope>NUCLEOTIDE SEQUENCE [LARGE SCALE GENOMIC DNA]</scope>
    <source>
        <strain evidence="4">NBRC 112416</strain>
    </source>
</reference>
<dbReference type="InterPro" id="IPR018389">
    <property type="entry name" value="DctP_fam"/>
</dbReference>
<feature type="signal peptide" evidence="2">
    <location>
        <begin position="1"/>
        <end position="23"/>
    </location>
</feature>
<keyword evidence="4" id="KW-1185">Reference proteome</keyword>
<name>A0ABQ5W248_9HYPH</name>
<dbReference type="Pfam" id="PF03480">
    <property type="entry name" value="DctP"/>
    <property type="match status" value="1"/>
</dbReference>
<evidence type="ECO:0000313" key="4">
    <source>
        <dbReference type="Proteomes" id="UP001156691"/>
    </source>
</evidence>
<evidence type="ECO:0000256" key="2">
    <source>
        <dbReference type="SAM" id="SignalP"/>
    </source>
</evidence>
<evidence type="ECO:0000313" key="3">
    <source>
        <dbReference type="EMBL" id="GLQ53798.1"/>
    </source>
</evidence>
<comment type="caution">
    <text evidence="3">The sequence shown here is derived from an EMBL/GenBank/DDBJ whole genome shotgun (WGS) entry which is preliminary data.</text>
</comment>
<evidence type="ECO:0000256" key="1">
    <source>
        <dbReference type="ARBA" id="ARBA00022729"/>
    </source>
</evidence>
<keyword evidence="1 2" id="KW-0732">Signal</keyword>
<feature type="chain" id="PRO_5046850562" evidence="2">
    <location>
        <begin position="24"/>
        <end position="338"/>
    </location>
</feature>
<dbReference type="InterPro" id="IPR038404">
    <property type="entry name" value="TRAP_DctP_sf"/>
</dbReference>
<protein>
    <submittedName>
        <fullName evidence="3">C4-dicarboxylate ABC transporter substrate-binding protein</fullName>
    </submittedName>
</protein>
<organism evidence="3 4">
    <name type="scientific">Devosia nitrariae</name>
    <dbReference type="NCBI Taxonomy" id="2071872"/>
    <lineage>
        <taxon>Bacteria</taxon>
        <taxon>Pseudomonadati</taxon>
        <taxon>Pseudomonadota</taxon>
        <taxon>Alphaproteobacteria</taxon>
        <taxon>Hyphomicrobiales</taxon>
        <taxon>Devosiaceae</taxon>
        <taxon>Devosia</taxon>
    </lineage>
</organism>
<dbReference type="CDD" id="cd13665">
    <property type="entry name" value="PBP2_TRAP_Dctp3_4"/>
    <property type="match status" value="1"/>
</dbReference>
<proteinExistence type="predicted"/>
<dbReference type="PANTHER" id="PTHR33376">
    <property type="match status" value="1"/>
</dbReference>
<accession>A0ABQ5W248</accession>
<dbReference type="PANTHER" id="PTHR33376:SF15">
    <property type="entry name" value="BLL6794 PROTEIN"/>
    <property type="match status" value="1"/>
</dbReference>
<gene>
    <name evidence="3" type="ORF">GCM10010862_10570</name>
</gene>
<dbReference type="EMBL" id="BSNS01000007">
    <property type="protein sequence ID" value="GLQ53798.1"/>
    <property type="molecule type" value="Genomic_DNA"/>
</dbReference>
<dbReference type="Proteomes" id="UP001156691">
    <property type="component" value="Unassembled WGS sequence"/>
</dbReference>
<dbReference type="NCBIfam" id="NF037995">
    <property type="entry name" value="TRAP_S1"/>
    <property type="match status" value="1"/>
</dbReference>
<sequence length="338" mass="36071">MNAMKLLMTALAAVGMASGSAVAQSPVVIKFASAFAPTSINNQETIPAFIKAVEEAAGGTIRIEHYPGGTLGPNPIAQLKLVEDGVVDIAEVVAAYTPGRFPELEIFELPFVFDSTVEASLTALEMYEAELLSGFDNLELVGIAEVGPYYLHTSDPVRSPADISGLKLRVGGPVQGAMAEALGAVAVGGIPAPQIAENISRGVVDGSPMDLGNVYNFRIADTAKYHVINVPLGNVAVMFPMNQAKYDSLPPEAKAAFDEFSGEWFTRVLAENLDKQNEQSLASLQEDPEHELVEFSEADVAAMEETLAPLVEPFRTAREGVDLYEEMIAARDAVRATR</sequence>
<dbReference type="Gene3D" id="3.40.190.170">
    <property type="entry name" value="Bacterial extracellular solute-binding protein, family 7"/>
    <property type="match status" value="1"/>
</dbReference>